<dbReference type="RefSeq" id="WP_094184752.1">
    <property type="nucleotide sequence ID" value="NZ_BAVR01000019.1"/>
</dbReference>
<dbReference type="OrthoDB" id="2965668at2"/>
<sequence length="190" mass="21542">MENTYRTLPNGELLVEESCCSREFETASAKKIIVEYLYLDRETCDRCVGTDNALDEVMKVLIPTLSIAGFEVEYNKIEMKTAEIAEQYKFISSPTIRVNGHDICKSIVENNCGCCSDISGTDVNCRVFEYDGELYEVPPKEMLAKAILNAVFEQAEISYSCEEYELPKNLKEFYEGKKNKSSCSCEDKCC</sequence>
<dbReference type="Proteomes" id="UP000019109">
    <property type="component" value="Unassembled WGS sequence"/>
</dbReference>
<evidence type="ECO:0000313" key="1">
    <source>
        <dbReference type="EMBL" id="GAE88471.1"/>
    </source>
</evidence>
<proteinExistence type="predicted"/>
<organism evidence="1 2">
    <name type="scientific">Acetivibrio straminisolvens JCM 21531</name>
    <dbReference type="NCBI Taxonomy" id="1294263"/>
    <lineage>
        <taxon>Bacteria</taxon>
        <taxon>Bacillati</taxon>
        <taxon>Bacillota</taxon>
        <taxon>Clostridia</taxon>
        <taxon>Eubacteriales</taxon>
        <taxon>Oscillospiraceae</taxon>
        <taxon>Acetivibrio</taxon>
    </lineage>
</organism>
<name>W4V5L4_9FIRM</name>
<evidence type="ECO:0000313" key="2">
    <source>
        <dbReference type="Proteomes" id="UP000019109"/>
    </source>
</evidence>
<protein>
    <submittedName>
        <fullName evidence="1">Ferredoxin</fullName>
    </submittedName>
</protein>
<dbReference type="AlphaFoldDB" id="W4V5L4"/>
<dbReference type="InterPro" id="IPR021219">
    <property type="entry name" value="DUF2703"/>
</dbReference>
<keyword evidence="2" id="KW-1185">Reference proteome</keyword>
<dbReference type="STRING" id="1294263.JCM21531_1915"/>
<reference evidence="1" key="1">
    <citation type="journal article" date="2014" name="Genome Announc.">
        <title>Draft Genome Sequence of Clostridium straminisolvens Strain JCM 21531T, Isolated from a Cellulose-Degrading Bacterial Community.</title>
        <authorList>
            <person name="Yuki M."/>
            <person name="Oshima K."/>
            <person name="Suda W."/>
            <person name="Sakamoto M."/>
            <person name="Kitamura K."/>
            <person name="Iida T."/>
            <person name="Hattori M."/>
            <person name="Ohkuma M."/>
        </authorList>
    </citation>
    <scope>NUCLEOTIDE SEQUENCE [LARGE SCALE GENOMIC DNA]</scope>
    <source>
        <strain evidence="1">JCM 21531</strain>
    </source>
</reference>
<dbReference type="Pfam" id="PF10865">
    <property type="entry name" value="DUF2703"/>
    <property type="match status" value="1"/>
</dbReference>
<gene>
    <name evidence="1" type="ORF">JCM21531_1915</name>
</gene>
<comment type="caution">
    <text evidence="1">The sequence shown here is derived from an EMBL/GenBank/DDBJ whole genome shotgun (WGS) entry which is preliminary data.</text>
</comment>
<accession>W4V5L4</accession>
<dbReference type="EMBL" id="BAVR01000019">
    <property type="protein sequence ID" value="GAE88471.1"/>
    <property type="molecule type" value="Genomic_DNA"/>
</dbReference>